<gene>
    <name evidence="1" type="ORF">LTR37_012856</name>
</gene>
<reference evidence="1" key="1">
    <citation type="submission" date="2023-07" db="EMBL/GenBank/DDBJ databases">
        <title>Black Yeasts Isolated from many extreme environments.</title>
        <authorList>
            <person name="Coleine C."/>
            <person name="Stajich J.E."/>
            <person name="Selbmann L."/>
        </authorList>
    </citation>
    <scope>NUCLEOTIDE SEQUENCE</scope>
    <source>
        <strain evidence="1">CCFEE 5714</strain>
    </source>
</reference>
<sequence>MYAATATAIFAFLPLLATASQLQAHDEWQPSATSLVCLYMTNGVNWTGEGLNVCEVGGMCANELPDGLTANVTSVGPADGQACFLYSEVNCTGTRSAPLMRPGYADLRDIGFEKMARSWRCWKLCGYMPGSGSNSTASSSTASIETPTTNGAAAAADSSGAAVSSITTTLGGPTSPPKSNAALTNMPSPFGNPSLAPTATSTVNSTSITPSPQPTSTTTTIPAMPTPPGLGSITMFSTLTHTYADGSTTVFTTGIVEPIPPTSTLA</sequence>
<accession>A0ACC3MY02</accession>
<proteinExistence type="predicted"/>
<keyword evidence="2" id="KW-1185">Reference proteome</keyword>
<dbReference type="EMBL" id="JAUTXU010000122">
    <property type="protein sequence ID" value="KAK3706155.1"/>
    <property type="molecule type" value="Genomic_DNA"/>
</dbReference>
<protein>
    <submittedName>
        <fullName evidence="1">Uncharacterized protein</fullName>
    </submittedName>
</protein>
<evidence type="ECO:0000313" key="1">
    <source>
        <dbReference type="EMBL" id="KAK3706155.1"/>
    </source>
</evidence>
<evidence type="ECO:0000313" key="2">
    <source>
        <dbReference type="Proteomes" id="UP001281147"/>
    </source>
</evidence>
<comment type="caution">
    <text evidence="1">The sequence shown here is derived from an EMBL/GenBank/DDBJ whole genome shotgun (WGS) entry which is preliminary data.</text>
</comment>
<name>A0ACC3MY02_9PEZI</name>
<organism evidence="1 2">
    <name type="scientific">Vermiconidia calcicola</name>
    <dbReference type="NCBI Taxonomy" id="1690605"/>
    <lineage>
        <taxon>Eukaryota</taxon>
        <taxon>Fungi</taxon>
        <taxon>Dikarya</taxon>
        <taxon>Ascomycota</taxon>
        <taxon>Pezizomycotina</taxon>
        <taxon>Dothideomycetes</taxon>
        <taxon>Dothideomycetidae</taxon>
        <taxon>Mycosphaerellales</taxon>
        <taxon>Extremaceae</taxon>
        <taxon>Vermiconidia</taxon>
    </lineage>
</organism>
<dbReference type="Proteomes" id="UP001281147">
    <property type="component" value="Unassembled WGS sequence"/>
</dbReference>